<feature type="compositionally biased region" description="Low complexity" evidence="7">
    <location>
        <begin position="505"/>
        <end position="520"/>
    </location>
</feature>
<dbReference type="SMART" id="SM00273">
    <property type="entry name" value="ENTH"/>
    <property type="match status" value="1"/>
</dbReference>
<dbReference type="InterPro" id="IPR008942">
    <property type="entry name" value="ENTH_VHS"/>
</dbReference>
<dbReference type="InterPro" id="IPR013809">
    <property type="entry name" value="ENTH"/>
</dbReference>
<evidence type="ECO:0000313" key="9">
    <source>
        <dbReference type="EMBL" id="CAH0563754.1"/>
    </source>
</evidence>
<evidence type="ECO:0000256" key="6">
    <source>
        <dbReference type="ARBA" id="ARBA00023121"/>
    </source>
</evidence>
<dbReference type="GO" id="GO:0030125">
    <property type="term" value="C:clathrin vesicle coat"/>
    <property type="evidence" value="ECO:0007669"/>
    <property type="project" value="TreeGrafter"/>
</dbReference>
<feature type="compositionally biased region" description="Polar residues" evidence="7">
    <location>
        <begin position="375"/>
        <end position="392"/>
    </location>
</feature>
<dbReference type="InterPro" id="IPR003903">
    <property type="entry name" value="UIM_dom"/>
</dbReference>
<evidence type="ECO:0000259" key="8">
    <source>
        <dbReference type="PROSITE" id="PS50942"/>
    </source>
</evidence>
<evidence type="ECO:0000256" key="7">
    <source>
        <dbReference type="SAM" id="MobiDB-lite"/>
    </source>
</evidence>
<dbReference type="PROSITE" id="PS50330">
    <property type="entry name" value="UIM"/>
    <property type="match status" value="1"/>
</dbReference>
<accession>A0A9P0BKF9</accession>
<protein>
    <recommendedName>
        <fullName evidence="8">ENTH domain-containing protein</fullName>
    </recommendedName>
</protein>
<evidence type="ECO:0000256" key="5">
    <source>
        <dbReference type="ARBA" id="ARBA00022737"/>
    </source>
</evidence>
<dbReference type="Proteomes" id="UP001154078">
    <property type="component" value="Chromosome 9"/>
</dbReference>
<feature type="region of interest" description="Disordered" evidence="7">
    <location>
        <begin position="491"/>
        <end position="550"/>
    </location>
</feature>
<feature type="compositionally biased region" description="Polar residues" evidence="7">
    <location>
        <begin position="440"/>
        <end position="453"/>
    </location>
</feature>
<proteinExistence type="inferred from homology"/>
<dbReference type="GO" id="GO:0006897">
    <property type="term" value="P:endocytosis"/>
    <property type="evidence" value="ECO:0007669"/>
    <property type="project" value="TreeGrafter"/>
</dbReference>
<dbReference type="GO" id="GO:0005768">
    <property type="term" value="C:endosome"/>
    <property type="evidence" value="ECO:0007669"/>
    <property type="project" value="TreeGrafter"/>
</dbReference>
<feature type="compositionally biased region" description="Polar residues" evidence="7">
    <location>
        <begin position="339"/>
        <end position="348"/>
    </location>
</feature>
<evidence type="ECO:0000256" key="3">
    <source>
        <dbReference type="ARBA" id="ARBA00022490"/>
    </source>
</evidence>
<keyword evidence="4" id="KW-0597">Phosphoprotein</keyword>
<keyword evidence="10" id="KW-1185">Reference proteome</keyword>
<dbReference type="GO" id="GO:0030276">
    <property type="term" value="F:clathrin binding"/>
    <property type="evidence" value="ECO:0007669"/>
    <property type="project" value="TreeGrafter"/>
</dbReference>
<feature type="compositionally biased region" description="Polar residues" evidence="7">
    <location>
        <begin position="527"/>
        <end position="550"/>
    </location>
</feature>
<feature type="compositionally biased region" description="Low complexity" evidence="7">
    <location>
        <begin position="313"/>
        <end position="329"/>
    </location>
</feature>
<dbReference type="PROSITE" id="PS50942">
    <property type="entry name" value="ENTH"/>
    <property type="match status" value="1"/>
</dbReference>
<feature type="region of interest" description="Disordered" evidence="7">
    <location>
        <begin position="167"/>
        <end position="203"/>
    </location>
</feature>
<dbReference type="GO" id="GO:0005543">
    <property type="term" value="F:phospholipid binding"/>
    <property type="evidence" value="ECO:0007669"/>
    <property type="project" value="TreeGrafter"/>
</dbReference>
<name>A0A9P0BKF9_BRAAE</name>
<evidence type="ECO:0000313" key="10">
    <source>
        <dbReference type="Proteomes" id="UP001154078"/>
    </source>
</evidence>
<feature type="domain" description="ENTH" evidence="8">
    <location>
        <begin position="21"/>
        <end position="152"/>
    </location>
</feature>
<dbReference type="AlphaFoldDB" id="A0A9P0BKF9"/>
<reference evidence="9" key="1">
    <citation type="submission" date="2021-12" db="EMBL/GenBank/DDBJ databases">
        <authorList>
            <person name="King R."/>
        </authorList>
    </citation>
    <scope>NUCLEOTIDE SEQUENCE</scope>
</reference>
<comment type="similarity">
    <text evidence="2">Belongs to the epsin family.</text>
</comment>
<dbReference type="PANTHER" id="PTHR12276:SF115">
    <property type="entry name" value="FI19443P1"/>
    <property type="match status" value="1"/>
</dbReference>
<dbReference type="GO" id="GO:0005886">
    <property type="term" value="C:plasma membrane"/>
    <property type="evidence" value="ECO:0007669"/>
    <property type="project" value="TreeGrafter"/>
</dbReference>
<dbReference type="SUPFAM" id="SSF48464">
    <property type="entry name" value="ENTH/VHS domain"/>
    <property type="match status" value="1"/>
</dbReference>
<comment type="subcellular location">
    <subcellularLocation>
        <location evidence="1">Cytoplasm</location>
    </subcellularLocation>
</comment>
<gene>
    <name evidence="9" type="ORF">MELIAE_LOCUS12500</name>
</gene>
<keyword evidence="6" id="KW-0446">Lipid-binding</keyword>
<dbReference type="Pfam" id="PF01417">
    <property type="entry name" value="ENTH"/>
    <property type="match status" value="1"/>
</dbReference>
<feature type="region of interest" description="Disordered" evidence="7">
    <location>
        <begin position="440"/>
        <end position="474"/>
    </location>
</feature>
<keyword evidence="5" id="KW-0677">Repeat</keyword>
<dbReference type="FunFam" id="1.25.40.90:FF:000002">
    <property type="entry name" value="epsin-2 isoform X1"/>
    <property type="match status" value="1"/>
</dbReference>
<dbReference type="OrthoDB" id="4033880at2759"/>
<sequence>MRRGSHDMQVNVAGIRRNLKNFAHNYSDAQKKVREATSNDPWGPSSTIMAEVADLTYNVVAFSEIMQMVWKRLNDHGRNWRHVYKALVLLEYLIKTGSEKVGQQCKENIFAIQTLKDFQHLEEGKDQGQNVREKAKQLVILLKDDERLKNERARALKAKERFAQSASGFGSDGGLDTPTSPKYPAFRGEWSSRDQSKSLSDLPREIEIARPQTAGEEELQLQLALAMSREEAEQEEQKRKSDDVRLQLALSQSQQDFKDKTVTQSSHMVDLLDVNLGESAAPVDPWGMPQPPRPQQSSPWRANALPSPGGGPADPWLPAAGAAAMSAPARVDPWGGASPTPNRPNGASSAPGRHDPWSPTSPASSTDMDEFDVITNRNRTSSPKTNGSNSNGAGDPFELNLLDNLTVLGPSPSTGATKKTPQSFLGENSALVNLDNLVTSKPSNAPSTANPFSDPSAPQRAVFNTPPPKPSINEMKQQSLAPFANQNAAFGGAAPPYGLATSQPFSNSSNNANGNGFGSAQDPWAPVSQNVNSQMSSPWMKTEQANPFLS</sequence>
<dbReference type="Gene3D" id="1.25.40.90">
    <property type="match status" value="1"/>
</dbReference>
<evidence type="ECO:0000256" key="1">
    <source>
        <dbReference type="ARBA" id="ARBA00004496"/>
    </source>
</evidence>
<dbReference type="CDD" id="cd16990">
    <property type="entry name" value="ENTH_Epsin"/>
    <property type="match status" value="1"/>
</dbReference>
<evidence type="ECO:0000256" key="2">
    <source>
        <dbReference type="ARBA" id="ARBA00010130"/>
    </source>
</evidence>
<organism evidence="9 10">
    <name type="scientific">Brassicogethes aeneus</name>
    <name type="common">Rape pollen beetle</name>
    <name type="synonym">Meligethes aeneus</name>
    <dbReference type="NCBI Taxonomy" id="1431903"/>
    <lineage>
        <taxon>Eukaryota</taxon>
        <taxon>Metazoa</taxon>
        <taxon>Ecdysozoa</taxon>
        <taxon>Arthropoda</taxon>
        <taxon>Hexapoda</taxon>
        <taxon>Insecta</taxon>
        <taxon>Pterygota</taxon>
        <taxon>Neoptera</taxon>
        <taxon>Endopterygota</taxon>
        <taxon>Coleoptera</taxon>
        <taxon>Polyphaga</taxon>
        <taxon>Cucujiformia</taxon>
        <taxon>Nitidulidae</taxon>
        <taxon>Meligethinae</taxon>
        <taxon>Brassicogethes</taxon>
    </lineage>
</organism>
<feature type="region of interest" description="Disordered" evidence="7">
    <location>
        <begin position="280"/>
        <end position="398"/>
    </location>
</feature>
<feature type="compositionally biased region" description="Basic and acidic residues" evidence="7">
    <location>
        <begin position="190"/>
        <end position="203"/>
    </location>
</feature>
<evidence type="ECO:0000256" key="4">
    <source>
        <dbReference type="ARBA" id="ARBA00022553"/>
    </source>
</evidence>
<dbReference type="EMBL" id="OV121140">
    <property type="protein sequence ID" value="CAH0563754.1"/>
    <property type="molecule type" value="Genomic_DNA"/>
</dbReference>
<dbReference type="PANTHER" id="PTHR12276">
    <property type="entry name" value="EPSIN/ENT-RELATED"/>
    <property type="match status" value="1"/>
</dbReference>
<keyword evidence="3" id="KW-0963">Cytoplasm</keyword>
<dbReference type="SMART" id="SM00726">
    <property type="entry name" value="UIM"/>
    <property type="match status" value="2"/>
</dbReference>